<organism evidence="1 2">
    <name type="scientific">Pedobacter cryoconitis</name>
    <dbReference type="NCBI Taxonomy" id="188932"/>
    <lineage>
        <taxon>Bacteria</taxon>
        <taxon>Pseudomonadati</taxon>
        <taxon>Bacteroidota</taxon>
        <taxon>Sphingobacteriia</taxon>
        <taxon>Sphingobacteriales</taxon>
        <taxon>Sphingobacteriaceae</taxon>
        <taxon>Pedobacter</taxon>
    </lineage>
</organism>
<accession>A0A327S082</accession>
<dbReference type="OrthoDB" id="1073749at2"/>
<dbReference type="RefSeq" id="WP_111636564.1">
    <property type="nucleotide sequence ID" value="NZ_QLLR01000073.1"/>
</dbReference>
<reference evidence="1 2" key="1">
    <citation type="submission" date="2018-06" db="EMBL/GenBank/DDBJ databases">
        <title>Genomic Encyclopedia of Archaeal and Bacterial Type Strains, Phase II (KMG-II): from individual species to whole genera.</title>
        <authorList>
            <person name="Goeker M."/>
        </authorList>
    </citation>
    <scope>NUCLEOTIDE SEQUENCE [LARGE SCALE GENOMIC DNA]</scope>
    <source>
        <strain evidence="1 2">DSM 14825</strain>
    </source>
</reference>
<gene>
    <name evidence="1" type="ORF">LY11_05312</name>
</gene>
<sequence>MSKTSEIWFKMFACCQLVFGRSKSLVYDLQRKGFYSLSNDAYSILKMSENLDIASIKALYNDKDSFIDDFFNQFIEAEMGFYTNEPSSFPNIDFTWYSPNVITNSIIEIDNYSQFDFEYAIKQLDDLACKAVQIRFLNFITIDVINGYLSVFKTSCERQS</sequence>
<dbReference type="AlphaFoldDB" id="A0A327S082"/>
<comment type="caution">
    <text evidence="1">The sequence shown here is derived from an EMBL/GenBank/DDBJ whole genome shotgun (WGS) entry which is preliminary data.</text>
</comment>
<evidence type="ECO:0000313" key="1">
    <source>
        <dbReference type="EMBL" id="RAJ19187.1"/>
    </source>
</evidence>
<name>A0A327S082_9SPHI</name>
<evidence type="ECO:0000313" key="2">
    <source>
        <dbReference type="Proteomes" id="UP000249754"/>
    </source>
</evidence>
<proteinExistence type="predicted"/>
<protein>
    <submittedName>
        <fullName evidence="1">Uncharacterized protein</fullName>
    </submittedName>
</protein>
<dbReference type="EMBL" id="QLLR01000073">
    <property type="protein sequence ID" value="RAJ19187.1"/>
    <property type="molecule type" value="Genomic_DNA"/>
</dbReference>
<dbReference type="Proteomes" id="UP000249754">
    <property type="component" value="Unassembled WGS sequence"/>
</dbReference>